<evidence type="ECO:0000313" key="2">
    <source>
        <dbReference type="EMBL" id="RNJ51363.1"/>
    </source>
</evidence>
<dbReference type="GO" id="GO:0003676">
    <property type="term" value="F:nucleic acid binding"/>
    <property type="evidence" value="ECO:0007669"/>
    <property type="project" value="InterPro"/>
</dbReference>
<comment type="caution">
    <text evidence="2">The sequence shown here is derived from an EMBL/GenBank/DDBJ whole genome shotgun (WGS) entry which is preliminary data.</text>
</comment>
<reference evidence="2 3" key="1">
    <citation type="submission" date="2018-08" db="EMBL/GenBank/DDBJ databases">
        <title>Genome sequence of Methylocystis hirsuta CSC1, a methanotroph able to accumulate PHAs.</title>
        <authorList>
            <person name="Bordel S."/>
            <person name="Rodriguez E."/>
            <person name="Gancedo J."/>
            <person name="Munoz R."/>
        </authorList>
    </citation>
    <scope>NUCLEOTIDE SEQUENCE [LARGE SCALE GENOMIC DNA]</scope>
    <source>
        <strain evidence="2 3">CSC1</strain>
    </source>
</reference>
<dbReference type="InterPro" id="IPR036875">
    <property type="entry name" value="Znf_CCHC_sf"/>
</dbReference>
<name>A0A3M9XSX9_9HYPH</name>
<feature type="region of interest" description="Disordered" evidence="1">
    <location>
        <begin position="30"/>
        <end position="88"/>
    </location>
</feature>
<organism evidence="2 3">
    <name type="scientific">Methylocystis hirsuta</name>
    <dbReference type="NCBI Taxonomy" id="369798"/>
    <lineage>
        <taxon>Bacteria</taxon>
        <taxon>Pseudomonadati</taxon>
        <taxon>Pseudomonadota</taxon>
        <taxon>Alphaproteobacteria</taxon>
        <taxon>Hyphomicrobiales</taxon>
        <taxon>Methylocystaceae</taxon>
        <taxon>Methylocystis</taxon>
    </lineage>
</organism>
<evidence type="ECO:0008006" key="4">
    <source>
        <dbReference type="Google" id="ProtNLM"/>
    </source>
</evidence>
<dbReference type="GO" id="GO:0008270">
    <property type="term" value="F:zinc ion binding"/>
    <property type="evidence" value="ECO:0007669"/>
    <property type="project" value="InterPro"/>
</dbReference>
<sequence length="88" mass="9564">MSIEARITAAKELIRKREEIDQQLADLFSGATPKKPKCSVCGSTEHTARTCPQKSAPGTQPQLQSPLPSSPFASLSRHTTNDDRDADL</sequence>
<accession>A0A3M9XSX9</accession>
<dbReference type="AlphaFoldDB" id="A0A3M9XSX9"/>
<feature type="compositionally biased region" description="Polar residues" evidence="1">
    <location>
        <begin position="41"/>
        <end position="59"/>
    </location>
</feature>
<proteinExistence type="predicted"/>
<feature type="compositionally biased region" description="Basic and acidic residues" evidence="1">
    <location>
        <begin position="79"/>
        <end position="88"/>
    </location>
</feature>
<dbReference type="SUPFAM" id="SSF57756">
    <property type="entry name" value="Retrovirus zinc finger-like domains"/>
    <property type="match status" value="1"/>
</dbReference>
<dbReference type="Proteomes" id="UP000268623">
    <property type="component" value="Unassembled WGS sequence"/>
</dbReference>
<gene>
    <name evidence="2" type="ORF">D1O30_18955</name>
</gene>
<protein>
    <recommendedName>
        <fullName evidence="4">CCHC-type domain-containing protein</fullName>
    </recommendedName>
</protein>
<evidence type="ECO:0000256" key="1">
    <source>
        <dbReference type="SAM" id="MobiDB-lite"/>
    </source>
</evidence>
<keyword evidence="3" id="KW-1185">Reference proteome</keyword>
<feature type="compositionally biased region" description="Low complexity" evidence="1">
    <location>
        <begin position="60"/>
        <end position="76"/>
    </location>
</feature>
<dbReference type="Gene3D" id="4.10.60.10">
    <property type="entry name" value="Zinc finger, CCHC-type"/>
    <property type="match status" value="1"/>
</dbReference>
<dbReference type="RefSeq" id="WP_123177234.1">
    <property type="nucleotide sequence ID" value="NZ_QWDD01000001.1"/>
</dbReference>
<evidence type="ECO:0000313" key="3">
    <source>
        <dbReference type="Proteomes" id="UP000268623"/>
    </source>
</evidence>
<dbReference type="OrthoDB" id="8251019at2"/>
<dbReference type="EMBL" id="QWDD01000001">
    <property type="protein sequence ID" value="RNJ51363.1"/>
    <property type="molecule type" value="Genomic_DNA"/>
</dbReference>